<comment type="caution">
    <text evidence="2">The sequence shown here is derived from an EMBL/GenBank/DDBJ whole genome shotgun (WGS) entry which is preliminary data.</text>
</comment>
<evidence type="ECO:0000313" key="2">
    <source>
        <dbReference type="EMBL" id="GAI48506.1"/>
    </source>
</evidence>
<sequence length="71" mass="7242">QIKKETETLQNLQNELSQKLYSQAGAGAGQKAGPDGQQAGPGGPGAGAAGGKQAENNEEDVIDAEFEAKDE</sequence>
<feature type="compositionally biased region" description="Gly residues" evidence="1">
    <location>
        <begin position="39"/>
        <end position="50"/>
    </location>
</feature>
<organism evidence="2">
    <name type="scientific">marine sediment metagenome</name>
    <dbReference type="NCBI Taxonomy" id="412755"/>
    <lineage>
        <taxon>unclassified sequences</taxon>
        <taxon>metagenomes</taxon>
        <taxon>ecological metagenomes</taxon>
    </lineage>
</organism>
<name>X1Q194_9ZZZZ</name>
<feature type="region of interest" description="Disordered" evidence="1">
    <location>
        <begin position="20"/>
        <end position="71"/>
    </location>
</feature>
<protein>
    <recommendedName>
        <fullName evidence="3">Molecular chaperone DnaK</fullName>
    </recommendedName>
</protein>
<proteinExistence type="predicted"/>
<feature type="non-terminal residue" evidence="2">
    <location>
        <position position="1"/>
    </location>
</feature>
<dbReference type="AlphaFoldDB" id="X1Q194"/>
<evidence type="ECO:0008006" key="3">
    <source>
        <dbReference type="Google" id="ProtNLM"/>
    </source>
</evidence>
<reference evidence="2" key="1">
    <citation type="journal article" date="2014" name="Front. Microbiol.">
        <title>High frequency of phylogenetically diverse reductive dehalogenase-homologous genes in deep subseafloor sedimentary metagenomes.</title>
        <authorList>
            <person name="Kawai M."/>
            <person name="Futagami T."/>
            <person name="Toyoda A."/>
            <person name="Takaki Y."/>
            <person name="Nishi S."/>
            <person name="Hori S."/>
            <person name="Arai W."/>
            <person name="Tsubouchi T."/>
            <person name="Morono Y."/>
            <person name="Uchiyama I."/>
            <person name="Ito T."/>
            <person name="Fujiyama A."/>
            <person name="Inagaki F."/>
            <person name="Takami H."/>
        </authorList>
    </citation>
    <scope>NUCLEOTIDE SEQUENCE</scope>
    <source>
        <strain evidence="2">Expedition CK06-06</strain>
    </source>
</reference>
<accession>X1Q194</accession>
<feature type="compositionally biased region" description="Acidic residues" evidence="1">
    <location>
        <begin position="56"/>
        <end position="71"/>
    </location>
</feature>
<feature type="compositionally biased region" description="Low complexity" evidence="1">
    <location>
        <begin position="23"/>
        <end position="38"/>
    </location>
</feature>
<gene>
    <name evidence="2" type="ORF">S06H3_59329</name>
</gene>
<dbReference type="EMBL" id="BARV01038532">
    <property type="protein sequence ID" value="GAI48506.1"/>
    <property type="molecule type" value="Genomic_DNA"/>
</dbReference>
<evidence type="ECO:0000256" key="1">
    <source>
        <dbReference type="SAM" id="MobiDB-lite"/>
    </source>
</evidence>